<dbReference type="Proteomes" id="UP000507470">
    <property type="component" value="Unassembled WGS sequence"/>
</dbReference>
<dbReference type="PANTHER" id="PTHR12316:SF17">
    <property type="entry name" value="NINJURIN C, ISOFORM D"/>
    <property type="match status" value="1"/>
</dbReference>
<dbReference type="InterPro" id="IPR007007">
    <property type="entry name" value="Ninjurin"/>
</dbReference>
<dbReference type="GO" id="GO:0007155">
    <property type="term" value="P:cell adhesion"/>
    <property type="evidence" value="ECO:0007669"/>
    <property type="project" value="UniProtKB-KW"/>
</dbReference>
<dbReference type="AlphaFoldDB" id="A0A6J8CSD0"/>
<reference evidence="8 9" key="1">
    <citation type="submission" date="2020-06" db="EMBL/GenBank/DDBJ databases">
        <authorList>
            <person name="Li R."/>
            <person name="Bekaert M."/>
        </authorList>
    </citation>
    <scope>NUCLEOTIDE SEQUENCE [LARGE SCALE GENOMIC DNA]</scope>
    <source>
        <strain evidence="9">wild</strain>
    </source>
</reference>
<dbReference type="OrthoDB" id="10037074at2759"/>
<name>A0A6J8CSD0_MYTCO</name>
<evidence type="ECO:0000313" key="8">
    <source>
        <dbReference type="EMBL" id="CAC5399428.1"/>
    </source>
</evidence>
<dbReference type="GO" id="GO:0016020">
    <property type="term" value="C:membrane"/>
    <property type="evidence" value="ECO:0007669"/>
    <property type="project" value="UniProtKB-SubCell"/>
</dbReference>
<evidence type="ECO:0000256" key="5">
    <source>
        <dbReference type="ARBA" id="ARBA00022989"/>
    </source>
</evidence>
<feature type="transmembrane region" description="Helical" evidence="7">
    <location>
        <begin position="134"/>
        <end position="152"/>
    </location>
</feature>
<evidence type="ECO:0000256" key="4">
    <source>
        <dbReference type="ARBA" id="ARBA00022889"/>
    </source>
</evidence>
<dbReference type="EMBL" id="CACVKT020006019">
    <property type="protein sequence ID" value="CAC5399428.1"/>
    <property type="molecule type" value="Genomic_DNA"/>
</dbReference>
<gene>
    <name evidence="8" type="ORF">MCOR_33695</name>
</gene>
<protein>
    <submittedName>
        <fullName evidence="8">Uncharacterized protein</fullName>
    </submittedName>
</protein>
<accession>A0A6J8CSD0</accession>
<keyword evidence="9" id="KW-1185">Reference proteome</keyword>
<organism evidence="8 9">
    <name type="scientific">Mytilus coruscus</name>
    <name type="common">Sea mussel</name>
    <dbReference type="NCBI Taxonomy" id="42192"/>
    <lineage>
        <taxon>Eukaryota</taxon>
        <taxon>Metazoa</taxon>
        <taxon>Spiralia</taxon>
        <taxon>Lophotrochozoa</taxon>
        <taxon>Mollusca</taxon>
        <taxon>Bivalvia</taxon>
        <taxon>Autobranchia</taxon>
        <taxon>Pteriomorphia</taxon>
        <taxon>Mytilida</taxon>
        <taxon>Mytiloidea</taxon>
        <taxon>Mytilidae</taxon>
        <taxon>Mytilinae</taxon>
        <taxon>Mytilus</taxon>
    </lineage>
</organism>
<proteinExistence type="inferred from homology"/>
<evidence type="ECO:0000256" key="7">
    <source>
        <dbReference type="SAM" id="Phobius"/>
    </source>
</evidence>
<comment type="similarity">
    <text evidence="2">Belongs to the ninjurin family.</text>
</comment>
<sequence>MATVLANIQRTRHNARKAISLGMLDVALFLSNVAQIKSVFDGDLGVGTRPLVAIVMISLSLLMQVAIGILIIMLLYIEGALLQLKQASRDNALLSDDGAMAEEVTNMEPQPVLSAADDAGAKKRSKLPIRARRINTAILCLIFGVLCFNLVINGLELSKPNVLKQLIMAYNITLPK</sequence>
<feature type="transmembrane region" description="Helical" evidence="7">
    <location>
        <begin position="52"/>
        <end position="77"/>
    </location>
</feature>
<keyword evidence="4" id="KW-0130">Cell adhesion</keyword>
<keyword evidence="5 7" id="KW-1133">Transmembrane helix</keyword>
<dbReference type="GO" id="GO:0042246">
    <property type="term" value="P:tissue regeneration"/>
    <property type="evidence" value="ECO:0007669"/>
    <property type="project" value="InterPro"/>
</dbReference>
<comment type="subcellular location">
    <subcellularLocation>
        <location evidence="1">Membrane</location>
        <topology evidence="1">Multi-pass membrane protein</topology>
    </subcellularLocation>
</comment>
<keyword evidence="6 7" id="KW-0472">Membrane</keyword>
<keyword evidence="3 7" id="KW-0812">Transmembrane</keyword>
<evidence type="ECO:0000256" key="6">
    <source>
        <dbReference type="ARBA" id="ARBA00023136"/>
    </source>
</evidence>
<dbReference type="PANTHER" id="PTHR12316">
    <property type="entry name" value="NINJURIN-RELATED"/>
    <property type="match status" value="1"/>
</dbReference>
<evidence type="ECO:0000256" key="3">
    <source>
        <dbReference type="ARBA" id="ARBA00022692"/>
    </source>
</evidence>
<evidence type="ECO:0000256" key="1">
    <source>
        <dbReference type="ARBA" id="ARBA00004141"/>
    </source>
</evidence>
<evidence type="ECO:0000256" key="2">
    <source>
        <dbReference type="ARBA" id="ARBA00008141"/>
    </source>
</evidence>
<feature type="transmembrane region" description="Helical" evidence="7">
    <location>
        <begin position="21"/>
        <end position="40"/>
    </location>
</feature>
<dbReference type="Pfam" id="PF04923">
    <property type="entry name" value="Ninjurin"/>
    <property type="match status" value="1"/>
</dbReference>
<evidence type="ECO:0000313" key="9">
    <source>
        <dbReference type="Proteomes" id="UP000507470"/>
    </source>
</evidence>